<accession>A0A7W7VMZ8</accession>
<dbReference type="Pfam" id="PF20013">
    <property type="entry name" value="GAP1-N2"/>
    <property type="match status" value="1"/>
</dbReference>
<evidence type="ECO:0000259" key="2">
    <source>
        <dbReference type="Pfam" id="PF20014"/>
    </source>
</evidence>
<evidence type="ECO:0000313" key="4">
    <source>
        <dbReference type="Proteomes" id="UP000552644"/>
    </source>
</evidence>
<evidence type="ECO:0000313" key="3">
    <source>
        <dbReference type="EMBL" id="MBB4915974.1"/>
    </source>
</evidence>
<dbReference type="RefSeq" id="WP_184714748.1">
    <property type="nucleotide sequence ID" value="NZ_JACHJP010000002.1"/>
</dbReference>
<dbReference type="Pfam" id="PF20014">
    <property type="entry name" value="GAP1-M"/>
    <property type="match status" value="1"/>
</dbReference>
<dbReference type="Proteomes" id="UP000552644">
    <property type="component" value="Unassembled WGS sequence"/>
</dbReference>
<name>A0A7W7VMZ8_9ACTN</name>
<dbReference type="InterPro" id="IPR045401">
    <property type="entry name" value="GAP1-M"/>
</dbReference>
<dbReference type="InterPro" id="IPR045402">
    <property type="entry name" value="GAP1-N2"/>
</dbReference>
<proteinExistence type="predicted"/>
<comment type="caution">
    <text evidence="3">The sequence shown here is derived from an EMBL/GenBank/DDBJ whole genome shotgun (WGS) entry which is preliminary data.</text>
</comment>
<evidence type="ECO:0000259" key="1">
    <source>
        <dbReference type="Pfam" id="PF20013"/>
    </source>
</evidence>
<protein>
    <submittedName>
        <fullName evidence="3">Uncharacterized protein</fullName>
    </submittedName>
</protein>
<dbReference type="AlphaFoldDB" id="A0A7W7VMZ8"/>
<reference evidence="3 4" key="1">
    <citation type="submission" date="2020-08" db="EMBL/GenBank/DDBJ databases">
        <title>Genomic Encyclopedia of Type Strains, Phase III (KMG-III): the genomes of soil and plant-associated and newly described type strains.</title>
        <authorList>
            <person name="Whitman W."/>
        </authorList>
    </citation>
    <scope>NUCLEOTIDE SEQUENCE [LARGE SCALE GENOMIC DNA]</scope>
    <source>
        <strain evidence="3 4">CECT 8840</strain>
    </source>
</reference>
<organism evidence="3 4">
    <name type="scientific">Streptosporangium saharense</name>
    <dbReference type="NCBI Taxonomy" id="1706840"/>
    <lineage>
        <taxon>Bacteria</taxon>
        <taxon>Bacillati</taxon>
        <taxon>Actinomycetota</taxon>
        <taxon>Actinomycetes</taxon>
        <taxon>Streptosporangiales</taxon>
        <taxon>Streptosporangiaceae</taxon>
        <taxon>Streptosporangium</taxon>
    </lineage>
</organism>
<feature type="domain" description="GTPase-associated protein 1 middle" evidence="2">
    <location>
        <begin position="146"/>
        <end position="231"/>
    </location>
</feature>
<gene>
    <name evidence="3" type="ORF">FHS44_003059</name>
</gene>
<feature type="domain" description="GTPase-associated protein 1 N-terminal" evidence="1">
    <location>
        <begin position="1"/>
        <end position="126"/>
    </location>
</feature>
<dbReference type="EMBL" id="JACHJP010000002">
    <property type="protein sequence ID" value="MBB4915974.1"/>
    <property type="molecule type" value="Genomic_DNA"/>
</dbReference>
<sequence length="735" mass="78628">MAWQLHYTSVAAGPTGRAGFQFVAETPGLPPGVRSRVAPLLAYRPPPNAPLAPTNQEISCFPVALTYDLLGSHRVLTRCVYLGRDYSGRYGNFLGHALVVSPDELTGLRPVELWEAPFWKDSPDAALPGLTEIVPGAATDPESLGEWLALQGDGGYARLGFLLETTVRSLTGGHGRLVLVAGDVEEIVRWITVISYSLPWTVALGLSFTTYSADPATASQTIVGTTPDVWLPSDLDAEVVDLTGPVTGSGTGRLARTVVDCWRRMDMAALDGMAELGRTDPEAAAALVALCDGDPTVTRAEQLDVARLLGAGLPARVWRALEGAADRMEYELAAAASATGPPETADRYAARCVALALRNPELPLPAVRLRAAARQALEPRVRAALGEAANLTGLADVTRLITEAGLAVPGHDLERGAAALVRAGAADFPRAVGRMPYDLRGRLVAGVLAGLETASARVRARLLTDEVCDLLAPADLARAPRTGAAVVHSLVRRDALGRIDATDRLVRLAPEPGRDTVLREIWAGPPTAAECGALAERLGASVGVSPVLTELPGRAFRAEGPKKETTALARLVTARMPVRSAELVVAVAEITDAPRPRDLAGPLERLLDAGETVTPDLRGAVAKAVLGVLDARGPEFLAKVVMTASRRAAAWLVDLWLRRVRSREEQARLLEVAIRLRMNGAASERLDAWARESPLGSMRSRFARDPELLRGYEELVRPRAALWERVRPRPPWKRE</sequence>
<keyword evidence="4" id="KW-1185">Reference proteome</keyword>